<comment type="caution">
    <text evidence="7">The sequence shown here is derived from an EMBL/GenBank/DDBJ whole genome shotgun (WGS) entry which is preliminary data.</text>
</comment>
<keyword evidence="8" id="KW-1185">Reference proteome</keyword>
<keyword evidence="1" id="KW-0813">Transport</keyword>
<keyword evidence="4 7" id="KW-0808">Transferase</keyword>
<evidence type="ECO:0000256" key="5">
    <source>
        <dbReference type="ARBA" id="ARBA00022683"/>
    </source>
</evidence>
<dbReference type="RefSeq" id="WP_005683983.1">
    <property type="nucleotide sequence ID" value="NZ_ADNC01000027.1"/>
</dbReference>
<dbReference type="PANTHER" id="PTHR47738">
    <property type="entry name" value="PTS SYSTEM FRUCTOSE-LIKE EIIA COMPONENT-RELATED"/>
    <property type="match status" value="1"/>
</dbReference>
<dbReference type="STRING" id="747682.MALL_0265"/>
<dbReference type="SUPFAM" id="SSF55804">
    <property type="entry name" value="Phoshotransferase/anion transport protein"/>
    <property type="match status" value="1"/>
</dbReference>
<keyword evidence="3" id="KW-0762">Sugar transport</keyword>
<evidence type="ECO:0000313" key="7">
    <source>
        <dbReference type="EMBL" id="EFF41342.1"/>
    </source>
</evidence>
<dbReference type="NCBIfam" id="TIGR00848">
    <property type="entry name" value="fruA"/>
    <property type="match status" value="1"/>
</dbReference>
<keyword evidence="5" id="KW-0598">Phosphotransferase system</keyword>
<dbReference type="AlphaFoldDB" id="D4XWZ9"/>
<dbReference type="Gene3D" id="3.40.930.10">
    <property type="entry name" value="Mannitol-specific EII, Chain A"/>
    <property type="match status" value="1"/>
</dbReference>
<dbReference type="EMBL" id="ADNC01000027">
    <property type="protein sequence ID" value="EFF41342.1"/>
    <property type="molecule type" value="Genomic_DNA"/>
</dbReference>
<reference evidence="7 8" key="1">
    <citation type="submission" date="2010-03" db="EMBL/GenBank/DDBJ databases">
        <authorList>
            <person name="Glass J.I."/>
            <person name="Benders G.A."/>
            <person name="Durkin A.S."/>
            <person name="Farmerie W.G."/>
            <person name="Hlavinka K."/>
            <person name="Hostetler J."/>
            <person name="Jackson J."/>
            <person name="May M.A."/>
            <person name="Miller R.H."/>
            <person name="Paralanov V."/>
            <person name="Radune D."/>
            <person name="Szczypinski B."/>
            <person name="Brown D.R."/>
        </authorList>
    </citation>
    <scope>NUCLEOTIDE SEQUENCE [LARGE SCALE GENOMIC DNA]</scope>
    <source>
        <strain evidence="7 8">A21JP2</strain>
    </source>
</reference>
<dbReference type="OrthoDB" id="398644at2"/>
<dbReference type="GO" id="GO:0008982">
    <property type="term" value="F:protein-N(PI)-phosphohistidine-sugar phosphotransferase activity"/>
    <property type="evidence" value="ECO:0007669"/>
    <property type="project" value="InterPro"/>
</dbReference>
<evidence type="ECO:0000256" key="1">
    <source>
        <dbReference type="ARBA" id="ARBA00022448"/>
    </source>
</evidence>
<sequence length="155" mass="17762">MNLKDLLNEEAIFLDFEANSHDDAIRQISKNLKLKGFVNDEEKFFNALQYRELMMHTSLNDGIAVPHGCSSSVEKPVLAVSISKHGINWEAEDKKPAKLFFTLALKKEERDLQVEAIQAIALYSLDDQFHEKIQKATTPSKVYKILLEHFPEMND</sequence>
<dbReference type="InterPro" id="IPR051541">
    <property type="entry name" value="PTS_SugarTrans_NitroReg"/>
</dbReference>
<dbReference type="Pfam" id="PF00359">
    <property type="entry name" value="PTS_EIIA_2"/>
    <property type="match status" value="1"/>
</dbReference>
<proteinExistence type="predicted"/>
<dbReference type="GO" id="GO:0009401">
    <property type="term" value="P:phosphoenolpyruvate-dependent sugar phosphotransferase system"/>
    <property type="evidence" value="ECO:0007669"/>
    <property type="project" value="UniProtKB-KW"/>
</dbReference>
<dbReference type="eggNOG" id="COG1762">
    <property type="taxonomic scope" value="Bacteria"/>
</dbReference>
<keyword evidence="2" id="KW-0597">Phosphoprotein</keyword>
<protein>
    <submittedName>
        <fullName evidence="7">Phosphoenolpyruvate-dependent sugar phosphotransferase system, EIIA 2</fullName>
    </submittedName>
</protein>
<name>D4XWZ9_9BACT</name>
<dbReference type="PANTHER" id="PTHR47738:SF2">
    <property type="entry name" value="PTS SYSTEM FRUCTOSE-LIKE EIIA COMPONENT"/>
    <property type="match status" value="1"/>
</dbReference>
<evidence type="ECO:0000256" key="4">
    <source>
        <dbReference type="ARBA" id="ARBA00022679"/>
    </source>
</evidence>
<organism evidence="7 8">
    <name type="scientific">Mycoplasmopsis alligatoris A21JP2</name>
    <dbReference type="NCBI Taxonomy" id="747682"/>
    <lineage>
        <taxon>Bacteria</taxon>
        <taxon>Bacillati</taxon>
        <taxon>Mycoplasmatota</taxon>
        <taxon>Mycoplasmoidales</taxon>
        <taxon>Metamycoplasmataceae</taxon>
        <taxon>Mycoplasmopsis</taxon>
    </lineage>
</organism>
<dbReference type="InterPro" id="IPR002178">
    <property type="entry name" value="PTS_EIIA_type-2_dom"/>
</dbReference>
<dbReference type="PROSITE" id="PS51094">
    <property type="entry name" value="PTS_EIIA_TYPE_2"/>
    <property type="match status" value="1"/>
</dbReference>
<feature type="domain" description="PTS EIIA type-2" evidence="6">
    <location>
        <begin position="5"/>
        <end position="149"/>
    </location>
</feature>
<evidence type="ECO:0000259" key="6">
    <source>
        <dbReference type="PROSITE" id="PS51094"/>
    </source>
</evidence>
<gene>
    <name evidence="7" type="ORF">MALL_0265</name>
</gene>
<accession>D4XWZ9</accession>
<keyword evidence="7" id="KW-0670">Pyruvate</keyword>
<dbReference type="CDD" id="cd00211">
    <property type="entry name" value="PTS_IIA_fru"/>
    <property type="match status" value="1"/>
</dbReference>
<evidence type="ECO:0000256" key="2">
    <source>
        <dbReference type="ARBA" id="ARBA00022553"/>
    </source>
</evidence>
<dbReference type="Proteomes" id="UP000004757">
    <property type="component" value="Unassembled WGS sequence"/>
</dbReference>
<evidence type="ECO:0000313" key="8">
    <source>
        <dbReference type="Proteomes" id="UP000004757"/>
    </source>
</evidence>
<evidence type="ECO:0000256" key="3">
    <source>
        <dbReference type="ARBA" id="ARBA00022597"/>
    </source>
</evidence>
<dbReference type="InterPro" id="IPR016152">
    <property type="entry name" value="PTrfase/Anion_transptr"/>
</dbReference>
<dbReference type="InterPro" id="IPR004715">
    <property type="entry name" value="PTS_IIA_fruc"/>
</dbReference>
<dbReference type="GO" id="GO:0016020">
    <property type="term" value="C:membrane"/>
    <property type="evidence" value="ECO:0007669"/>
    <property type="project" value="InterPro"/>
</dbReference>